<evidence type="ECO:0000259" key="2">
    <source>
        <dbReference type="Pfam" id="PF00892"/>
    </source>
</evidence>
<dbReference type="InterPro" id="IPR000620">
    <property type="entry name" value="EamA_dom"/>
</dbReference>
<proteinExistence type="predicted"/>
<protein>
    <submittedName>
        <fullName evidence="3">DMT family transporter</fullName>
    </submittedName>
</protein>
<feature type="transmembrane region" description="Helical" evidence="1">
    <location>
        <begin position="254"/>
        <end position="272"/>
    </location>
</feature>
<feature type="transmembrane region" description="Helical" evidence="1">
    <location>
        <begin position="138"/>
        <end position="158"/>
    </location>
</feature>
<accession>A0A8F6TZ48</accession>
<gene>
    <name evidence="3" type="ORF">KYE46_04760</name>
</gene>
<dbReference type="PANTHER" id="PTHR22911">
    <property type="entry name" value="ACYL-MALONYL CONDENSING ENZYME-RELATED"/>
    <property type="match status" value="1"/>
</dbReference>
<feature type="transmembrane region" description="Helical" evidence="1">
    <location>
        <begin position="31"/>
        <end position="52"/>
    </location>
</feature>
<feature type="transmembrane region" description="Helical" evidence="1">
    <location>
        <begin position="231"/>
        <end position="248"/>
    </location>
</feature>
<keyword evidence="1" id="KW-0812">Transmembrane</keyword>
<evidence type="ECO:0000313" key="4">
    <source>
        <dbReference type="Proteomes" id="UP000825009"/>
    </source>
</evidence>
<feature type="domain" description="EamA" evidence="2">
    <location>
        <begin position="140"/>
        <end position="265"/>
    </location>
</feature>
<feature type="transmembrane region" description="Helical" evidence="1">
    <location>
        <begin position="194"/>
        <end position="219"/>
    </location>
</feature>
<dbReference type="GO" id="GO:0016020">
    <property type="term" value="C:membrane"/>
    <property type="evidence" value="ECO:0007669"/>
    <property type="project" value="InterPro"/>
</dbReference>
<sequence>MLIAMALIPAGDTAGKFLTAGLHSGGTPVAPFFVAWSRFALGAIMVAPFVAHLVEPRLFADWRIWARALLVACGITSILTALSTEPIANVFAAFFVGPIVSWLLSVWLLREPFSTARFGLICLGFAGVLLVVKPGFGMTPGMGFAILAGMFYGGYLVMSRWISNVARPRALLFSQLVIGALIRTVPGLSAMPTLTVPVAGLTLVSAACSMLGNLLLIIAYRRAEASRMAPFVYTQLVWGTLFGALVFGALPDGLALAGIALLLISGLASLAIRERHLAG</sequence>
<dbReference type="AlphaFoldDB" id="A0A8F6TZ48"/>
<feature type="transmembrane region" description="Helical" evidence="1">
    <location>
        <begin position="90"/>
        <end position="109"/>
    </location>
</feature>
<keyword evidence="4" id="KW-1185">Reference proteome</keyword>
<feature type="transmembrane region" description="Helical" evidence="1">
    <location>
        <begin position="170"/>
        <end position="188"/>
    </location>
</feature>
<organism evidence="3 4">
    <name type="scientific">Gymnodinialimonas ceratoperidinii</name>
    <dbReference type="NCBI Taxonomy" id="2856823"/>
    <lineage>
        <taxon>Bacteria</taxon>
        <taxon>Pseudomonadati</taxon>
        <taxon>Pseudomonadota</taxon>
        <taxon>Alphaproteobacteria</taxon>
        <taxon>Rhodobacterales</taxon>
        <taxon>Paracoccaceae</taxon>
        <taxon>Gymnodinialimonas</taxon>
    </lineage>
</organism>
<name>A0A8F6TZ48_9RHOB</name>
<feature type="domain" description="EamA" evidence="2">
    <location>
        <begin position="29"/>
        <end position="132"/>
    </location>
</feature>
<evidence type="ECO:0000313" key="3">
    <source>
        <dbReference type="EMBL" id="QXT41355.1"/>
    </source>
</evidence>
<keyword evidence="1" id="KW-0472">Membrane</keyword>
<dbReference type="KEGG" id="gce:KYE46_04760"/>
<dbReference type="EMBL" id="CP079194">
    <property type="protein sequence ID" value="QXT41355.1"/>
    <property type="molecule type" value="Genomic_DNA"/>
</dbReference>
<dbReference type="Proteomes" id="UP000825009">
    <property type="component" value="Chromosome"/>
</dbReference>
<keyword evidence="1" id="KW-1133">Transmembrane helix</keyword>
<evidence type="ECO:0000256" key="1">
    <source>
        <dbReference type="SAM" id="Phobius"/>
    </source>
</evidence>
<dbReference type="PANTHER" id="PTHR22911:SF135">
    <property type="entry name" value="BLR4310 PROTEIN"/>
    <property type="match status" value="1"/>
</dbReference>
<feature type="transmembrane region" description="Helical" evidence="1">
    <location>
        <begin position="116"/>
        <end position="132"/>
    </location>
</feature>
<feature type="transmembrane region" description="Helical" evidence="1">
    <location>
        <begin position="64"/>
        <end position="84"/>
    </location>
</feature>
<dbReference type="Pfam" id="PF00892">
    <property type="entry name" value="EamA"/>
    <property type="match status" value="2"/>
</dbReference>
<reference evidence="3 4" key="1">
    <citation type="submission" date="2021-07" db="EMBL/GenBank/DDBJ databases">
        <title>A novel Jannaschia species isolated from marine dinoflagellate Ceratoperidinium margalefii.</title>
        <authorList>
            <person name="Jiang Y."/>
            <person name="Li Z."/>
        </authorList>
    </citation>
    <scope>NUCLEOTIDE SEQUENCE [LARGE SCALE GENOMIC DNA]</scope>
    <source>
        <strain evidence="3 4">J12C1-MA-4</strain>
    </source>
</reference>